<dbReference type="AlphaFoldDB" id="W6MNM8"/>
<dbReference type="GO" id="GO:0003729">
    <property type="term" value="F:mRNA binding"/>
    <property type="evidence" value="ECO:0007669"/>
    <property type="project" value="TreeGrafter"/>
</dbReference>
<dbReference type="PANTHER" id="PTHR12515:SF5">
    <property type="entry name" value="PROTEIN SMAUG"/>
    <property type="match status" value="1"/>
</dbReference>
<evidence type="ECO:0000256" key="1">
    <source>
        <dbReference type="ARBA" id="ARBA00004496"/>
    </source>
</evidence>
<dbReference type="EMBL" id="HG793128">
    <property type="protein sequence ID" value="CDK27883.1"/>
    <property type="molecule type" value="Genomic_DNA"/>
</dbReference>
<accession>W6MNM8</accession>
<feature type="compositionally biased region" description="Polar residues" evidence="4">
    <location>
        <begin position="1"/>
        <end position="16"/>
    </location>
</feature>
<keyword evidence="3" id="KW-0694">RNA-binding</keyword>
<keyword evidence="2" id="KW-0963">Cytoplasm</keyword>
<dbReference type="GO" id="GO:0000289">
    <property type="term" value="P:nuclear-transcribed mRNA poly(A) tail shortening"/>
    <property type="evidence" value="ECO:0007669"/>
    <property type="project" value="TreeGrafter"/>
</dbReference>
<dbReference type="STRING" id="1382522.W6MNM8"/>
<dbReference type="InterPro" id="IPR050897">
    <property type="entry name" value="SMAUG/VTS1_RNA-bind"/>
</dbReference>
<feature type="region of interest" description="Disordered" evidence="4">
    <location>
        <begin position="45"/>
        <end position="87"/>
    </location>
</feature>
<dbReference type="Pfam" id="PF07647">
    <property type="entry name" value="SAM_2"/>
    <property type="match status" value="1"/>
</dbReference>
<reference evidence="6" key="1">
    <citation type="submission" date="2013-12" db="EMBL/GenBank/DDBJ databases">
        <authorList>
            <person name="Genoscope - CEA"/>
        </authorList>
    </citation>
    <scope>NUCLEOTIDE SEQUENCE</scope>
    <source>
        <strain evidence="6">CBS 1993</strain>
    </source>
</reference>
<dbReference type="GeneID" id="34521263"/>
<feature type="domain" description="SAM" evidence="5">
    <location>
        <begin position="368"/>
        <end position="426"/>
    </location>
</feature>
<evidence type="ECO:0000256" key="4">
    <source>
        <dbReference type="SAM" id="MobiDB-lite"/>
    </source>
</evidence>
<protein>
    <recommendedName>
        <fullName evidence="5">SAM domain-containing protein</fullName>
    </recommendedName>
</protein>
<comment type="subcellular location">
    <subcellularLocation>
        <location evidence="1">Cytoplasm</location>
    </subcellularLocation>
</comment>
<dbReference type="HOGENOM" id="CLU_556792_0_0_1"/>
<organism evidence="6 7">
    <name type="scientific">Kuraishia capsulata CBS 1993</name>
    <dbReference type="NCBI Taxonomy" id="1382522"/>
    <lineage>
        <taxon>Eukaryota</taxon>
        <taxon>Fungi</taxon>
        <taxon>Dikarya</taxon>
        <taxon>Ascomycota</taxon>
        <taxon>Saccharomycotina</taxon>
        <taxon>Pichiomycetes</taxon>
        <taxon>Pichiales</taxon>
        <taxon>Pichiaceae</taxon>
        <taxon>Kuraishia</taxon>
    </lineage>
</organism>
<dbReference type="InterPro" id="IPR013761">
    <property type="entry name" value="SAM/pointed_sf"/>
</dbReference>
<dbReference type="Gene3D" id="1.10.150.50">
    <property type="entry name" value="Transcription Factor, Ets-1"/>
    <property type="match status" value="1"/>
</dbReference>
<evidence type="ECO:0000313" key="7">
    <source>
        <dbReference type="Proteomes" id="UP000019384"/>
    </source>
</evidence>
<evidence type="ECO:0000313" key="6">
    <source>
        <dbReference type="EMBL" id="CDK27883.1"/>
    </source>
</evidence>
<reference evidence="6" key="2">
    <citation type="submission" date="2014-02" db="EMBL/GenBank/DDBJ databases">
        <title>Complete DNA sequence of /Kuraishia capsulata/ illustrates novel genomic features among budding yeasts (/Saccharomycotina/).</title>
        <authorList>
            <person name="Morales L."/>
            <person name="Noel B."/>
            <person name="Porcel B."/>
            <person name="Marcet-Houben M."/>
            <person name="Hullo M-F."/>
            <person name="Sacerdot C."/>
            <person name="Tekaia F."/>
            <person name="Leh-Louis V."/>
            <person name="Despons L."/>
            <person name="Khanna V."/>
            <person name="Aury J-M."/>
            <person name="Barbe V."/>
            <person name="Couloux A."/>
            <person name="Labadie K."/>
            <person name="Pelletier E."/>
            <person name="Souciet J-L."/>
            <person name="Boekhout T."/>
            <person name="Gabaldon T."/>
            <person name="Wincker P."/>
            <person name="Dujon B."/>
        </authorList>
    </citation>
    <scope>NUCLEOTIDE SEQUENCE</scope>
    <source>
        <strain evidence="6">CBS 1993</strain>
    </source>
</reference>
<name>W6MNM8_9ASCO</name>
<dbReference type="RefSeq" id="XP_022459875.1">
    <property type="nucleotide sequence ID" value="XM_022602320.1"/>
</dbReference>
<proteinExistence type="predicted"/>
<dbReference type="PANTHER" id="PTHR12515">
    <property type="entry name" value="STERILE ALPHA MOTIF DOMAIN CONTAINING PROTEIN 4-RELATED"/>
    <property type="match status" value="1"/>
</dbReference>
<feature type="region of interest" description="Disordered" evidence="4">
    <location>
        <begin position="292"/>
        <end position="355"/>
    </location>
</feature>
<feature type="compositionally biased region" description="Polar residues" evidence="4">
    <location>
        <begin position="59"/>
        <end position="87"/>
    </location>
</feature>
<gene>
    <name evidence="6" type="ORF">KUCA_T00003863001</name>
</gene>
<sequence>MTQPASTATLSPTPSAASMAVLSPPSSRYAFEPRDDNVTSPLLTGSTFSAGNGNGHPMTPTSGTLNSSTEFYHNGNSHWSQPSSNSNASFNSDLNSYNNWIKGLNTNEQVLAVDLLLNSVSEEAIQYARSKLNGSTLLSPSIAAPVASPTIKIHQPQVRAASPILALNHEPLTLDNVLNDLGIMSSINNDVGKAWSSSFDSMRPRSAGPLDFTESYSLNAPVQQPNRVFSPDMPPSRVAPVSQVAPAQLLQQQQQQQQSQFGSYGMQFDTVGQQNAYKLNALSTIAMRSKLDSKREERGRTAAVRNAYPASTSSSLPPAARVTPSSPPARNAGPAHVAPVTPKAKPLDISSPKKVSLPKDIADPQLLNNIPAWLKALRLHKYTDNLKHLTWKEMINLDESGLEALGVGTVGARGKLMKAFSTVKGDAQ</sequence>
<evidence type="ECO:0000256" key="2">
    <source>
        <dbReference type="ARBA" id="ARBA00022490"/>
    </source>
</evidence>
<keyword evidence="7" id="KW-1185">Reference proteome</keyword>
<feature type="region of interest" description="Disordered" evidence="4">
    <location>
        <begin position="1"/>
        <end position="21"/>
    </location>
</feature>
<dbReference type="InterPro" id="IPR001660">
    <property type="entry name" value="SAM"/>
</dbReference>
<dbReference type="Proteomes" id="UP000019384">
    <property type="component" value="Unassembled WGS sequence"/>
</dbReference>
<evidence type="ECO:0000256" key="3">
    <source>
        <dbReference type="ARBA" id="ARBA00022884"/>
    </source>
</evidence>
<dbReference type="GO" id="GO:0000932">
    <property type="term" value="C:P-body"/>
    <property type="evidence" value="ECO:0007669"/>
    <property type="project" value="TreeGrafter"/>
</dbReference>
<feature type="compositionally biased region" description="Low complexity" evidence="4">
    <location>
        <begin position="307"/>
        <end position="320"/>
    </location>
</feature>
<dbReference type="PROSITE" id="PS50105">
    <property type="entry name" value="SAM_DOMAIN"/>
    <property type="match status" value="1"/>
</dbReference>
<evidence type="ECO:0000259" key="5">
    <source>
        <dbReference type="PROSITE" id="PS50105"/>
    </source>
</evidence>
<dbReference type="SMART" id="SM00454">
    <property type="entry name" value="SAM"/>
    <property type="match status" value="1"/>
</dbReference>
<dbReference type="OrthoDB" id="2155283at2759"/>
<dbReference type="SUPFAM" id="SSF47769">
    <property type="entry name" value="SAM/Pointed domain"/>
    <property type="match status" value="1"/>
</dbReference>